<dbReference type="InterPro" id="IPR029062">
    <property type="entry name" value="Class_I_gatase-like"/>
</dbReference>
<keyword evidence="3" id="KW-1185">Reference proteome</keyword>
<sequence>MRNTLLCTAIAALLPLGLGACSEQKSEAAALEKPASESVANASPLEATALDKIGTLEAQVKEAQSKGLDVTREETTLWFAREFLKFANWDEQNRDAVAYMFGAYAPYEDQKDQLAKELPDFERSKVIEILDASIEELGKVIDGSITRRPVPKIDWENIEVSDNMLLSNGKPAFLYDYFSKSVGRPLTDTAVYNDHLGAIYHGGENLYPVDHDRAINSFLLKEDGTFDETLMKEVTDIDPSNVGFLIYWNMGIPEWVEKKEPEVRLGRSLFTGYDIDNPLVRDVWGKIASHTGELTRGKKVTQLGYILANEPHWFSEKGHWSQNFQEMNAISSYTLDAFRNWLDGKYQGDIKQLNGNWDSDFASFDSVQIDIPIDPAIRGTAKWYDWSRYNMDRAINWFTFLQGELRKGNPEADTSIKIMPDMFTENARSHGIDVEALTDLTSMIGNDAKTRETRALNRDQPEPWEAHYSWFWEEMSMSYDFMESVSPGKIHVNSESHFLSASWWRELDTSVDYVHSVYWLATLQGMDANMAWFWARDPDGSPEDRLEGEMNFFDPALAGSFAGSVNQQPHIANAYTQVMYDLNSFSEEIIALREQRRPIRLFYSETSAINKPKHMSEQWKAYESLFFDGFPVGFATENIINKQDHSQWDVIAVHSTQFVSASELAALQSYLNKGGTVIVDNTESLSMDEYGKPHSKSLEQGKGKLIVLNKKNDVAAMREAALEVAAASLSPIKLREDNGTDHKGSTWRVVQQDDGSYLVSILNIGKHTAKLNLSLDGSDTIAVTDLFTENEMGTQFELAPKGVMLLKVSAG</sequence>
<dbReference type="RefSeq" id="WP_255875333.1">
    <property type="nucleotide sequence ID" value="NZ_JACASI010000034.1"/>
</dbReference>
<dbReference type="PROSITE" id="PS51257">
    <property type="entry name" value="PROKAR_LIPOPROTEIN"/>
    <property type="match status" value="1"/>
</dbReference>
<accession>A0ABT1P2P5</accession>
<gene>
    <name evidence="2" type="ORF">HXX02_13115</name>
</gene>
<dbReference type="EMBL" id="JACASI010000034">
    <property type="protein sequence ID" value="MCQ3830388.1"/>
    <property type="molecule type" value="Genomic_DNA"/>
</dbReference>
<proteinExistence type="predicted"/>
<organism evidence="2 3">
    <name type="scientific">Microbulbifer elongatus</name>
    <dbReference type="NCBI Taxonomy" id="86173"/>
    <lineage>
        <taxon>Bacteria</taxon>
        <taxon>Pseudomonadati</taxon>
        <taxon>Pseudomonadota</taxon>
        <taxon>Gammaproteobacteria</taxon>
        <taxon>Cellvibrionales</taxon>
        <taxon>Microbulbiferaceae</taxon>
        <taxon>Microbulbifer</taxon>
    </lineage>
</organism>
<dbReference type="SUPFAM" id="SSF51445">
    <property type="entry name" value="(Trans)glycosidases"/>
    <property type="match status" value="1"/>
</dbReference>
<protein>
    <submittedName>
        <fullName evidence="2">Glycoside hydrolase family 42</fullName>
    </submittedName>
</protein>
<evidence type="ECO:0000313" key="3">
    <source>
        <dbReference type="Proteomes" id="UP001205566"/>
    </source>
</evidence>
<dbReference type="Gene3D" id="3.20.20.80">
    <property type="entry name" value="Glycosidases"/>
    <property type="match status" value="1"/>
</dbReference>
<keyword evidence="1" id="KW-0732">Signal</keyword>
<evidence type="ECO:0000256" key="1">
    <source>
        <dbReference type="SAM" id="SignalP"/>
    </source>
</evidence>
<dbReference type="Gene3D" id="3.40.50.880">
    <property type="match status" value="1"/>
</dbReference>
<dbReference type="InterPro" id="IPR017853">
    <property type="entry name" value="GH"/>
</dbReference>
<comment type="caution">
    <text evidence="2">The sequence shown here is derived from an EMBL/GenBank/DDBJ whole genome shotgun (WGS) entry which is preliminary data.</text>
</comment>
<name>A0ABT1P2P5_9GAMM</name>
<keyword evidence="2" id="KW-0378">Hydrolase</keyword>
<dbReference type="Proteomes" id="UP001205566">
    <property type="component" value="Unassembled WGS sequence"/>
</dbReference>
<evidence type="ECO:0000313" key="2">
    <source>
        <dbReference type="EMBL" id="MCQ3830388.1"/>
    </source>
</evidence>
<feature type="chain" id="PRO_5046388507" evidence="1">
    <location>
        <begin position="21"/>
        <end position="811"/>
    </location>
</feature>
<reference evidence="2" key="1">
    <citation type="thesis" date="2020" institute="Technische Universitat Dresden" country="Dresden, Germany">
        <title>The Agarolytic System of Microbulbifer elongatus PORT2, Isolated from Batu Karas, Pangandaran West Java Indonesia.</title>
        <authorList>
            <person name="Anggraeni S.R."/>
        </authorList>
    </citation>
    <scope>NUCLEOTIDE SEQUENCE</scope>
    <source>
        <strain evidence="2">PORT2</strain>
    </source>
</reference>
<dbReference type="GO" id="GO:0016787">
    <property type="term" value="F:hydrolase activity"/>
    <property type="evidence" value="ECO:0007669"/>
    <property type="project" value="UniProtKB-KW"/>
</dbReference>
<feature type="signal peptide" evidence="1">
    <location>
        <begin position="1"/>
        <end position="20"/>
    </location>
</feature>